<protein>
    <submittedName>
        <fullName evidence="5">Cation diffusion facilitator CzcD-associated flavoprotein CzcO</fullName>
    </submittedName>
</protein>
<dbReference type="InterPro" id="IPR036188">
    <property type="entry name" value="FAD/NAD-bd_sf"/>
</dbReference>
<reference evidence="5 6" key="1">
    <citation type="submission" date="2019-03" db="EMBL/GenBank/DDBJ databases">
        <title>Genomic Encyclopedia of Type Strains, Phase IV (KMG-IV): sequencing the most valuable type-strain genomes for metagenomic binning, comparative biology and taxonomic classification.</title>
        <authorList>
            <person name="Goeker M."/>
        </authorList>
    </citation>
    <scope>NUCLEOTIDE SEQUENCE [LARGE SCALE GENOMIC DNA]</scope>
    <source>
        <strain evidence="5 6">DSM 26377</strain>
    </source>
</reference>
<dbReference type="AlphaFoldDB" id="A0A4R7PES2"/>
<evidence type="ECO:0000256" key="3">
    <source>
        <dbReference type="ARBA" id="ARBA00023002"/>
    </source>
</evidence>
<accession>A0A4R7PES2</accession>
<dbReference type="Gene3D" id="3.50.50.60">
    <property type="entry name" value="FAD/NAD(P)-binding domain"/>
    <property type="match status" value="2"/>
</dbReference>
<comment type="caution">
    <text evidence="5">The sequence shown here is derived from an EMBL/GenBank/DDBJ whole genome shotgun (WGS) entry which is preliminary data.</text>
</comment>
<keyword evidence="4" id="KW-1133">Transmembrane helix</keyword>
<keyword evidence="1" id="KW-0285">Flavoprotein</keyword>
<dbReference type="Pfam" id="PF00743">
    <property type="entry name" value="FMO-like"/>
    <property type="match status" value="1"/>
</dbReference>
<keyword evidence="4" id="KW-0812">Transmembrane</keyword>
<dbReference type="PANTHER" id="PTHR42877:SF4">
    <property type="entry name" value="FAD_NAD(P)-BINDING DOMAIN-CONTAINING PROTEIN-RELATED"/>
    <property type="match status" value="1"/>
</dbReference>
<feature type="transmembrane region" description="Helical" evidence="4">
    <location>
        <begin position="12"/>
        <end position="30"/>
    </location>
</feature>
<dbReference type="Proteomes" id="UP000295341">
    <property type="component" value="Unassembled WGS sequence"/>
</dbReference>
<keyword evidence="4" id="KW-0472">Membrane</keyword>
<keyword evidence="6" id="KW-1185">Reference proteome</keyword>
<dbReference type="GO" id="GO:0050660">
    <property type="term" value="F:flavin adenine dinucleotide binding"/>
    <property type="evidence" value="ECO:0007669"/>
    <property type="project" value="InterPro"/>
</dbReference>
<dbReference type="GO" id="GO:0004499">
    <property type="term" value="F:N,N-dimethylaniline monooxygenase activity"/>
    <property type="evidence" value="ECO:0007669"/>
    <property type="project" value="InterPro"/>
</dbReference>
<dbReference type="RefSeq" id="WP_133880689.1">
    <property type="nucleotide sequence ID" value="NZ_MWIN01000030.1"/>
</dbReference>
<dbReference type="SUPFAM" id="SSF51905">
    <property type="entry name" value="FAD/NAD(P)-binding domain"/>
    <property type="match status" value="2"/>
</dbReference>
<gene>
    <name evidence="5" type="ORF">DFR24_1558</name>
</gene>
<sequence>MNHAQKTGRAPRVVIIGAGMSGMLMAIKLLEAGIENFRIFDKASDLGGTWRENTYPGIACDIASHYYTYSFEPNPGWSSRLPQGQEIQQYLLRVAEKYRLRRYISFNKEVVDGRHDGQRWHLKMRDGEALEADVVVACCGLLHHPRFPNIKGRDDFAGPSFHSARWNHQVDLDGKRVAVIGNGSTGAQIIASLAVRPLQLKVFLRTPQWIFPLPNRTYSAVERRVLTWFPSLAKLTYYFYRTAFERTFARAVIQPGWQRRLLSRVCRWNLNRVKDPDLRRKLTPDYAPLCKRMVMSVDFYPAIQRSNVDLVTDDIDRIEARGVVTRDGRLHEADALIFATGFDAHAYFRPLQLTNAGGQTLASAWSEGPVAHRTVSVPGFPNFFMTLGPQSPIGNFSAISIAETQIDYIMKCIRMIRTGSVRTLAPTQAATHTFNSRVRAAMPDTIWVSGCTSWYIGENGVPSAWPFSGARFREELRAPRLEEFEVVA</sequence>
<dbReference type="OrthoDB" id="312624at2"/>
<keyword evidence="3" id="KW-0560">Oxidoreductase</keyword>
<evidence type="ECO:0000256" key="4">
    <source>
        <dbReference type="SAM" id="Phobius"/>
    </source>
</evidence>
<proteinExistence type="predicted"/>
<dbReference type="GO" id="GO:0050661">
    <property type="term" value="F:NADP binding"/>
    <property type="evidence" value="ECO:0007669"/>
    <property type="project" value="InterPro"/>
</dbReference>
<evidence type="ECO:0000256" key="2">
    <source>
        <dbReference type="ARBA" id="ARBA00022827"/>
    </source>
</evidence>
<dbReference type="InterPro" id="IPR051209">
    <property type="entry name" value="FAD-bind_Monooxygenase_sf"/>
</dbReference>
<evidence type="ECO:0000313" key="5">
    <source>
        <dbReference type="EMBL" id="TDU32169.1"/>
    </source>
</evidence>
<name>A0A4R7PES2_9GAMM</name>
<dbReference type="EMBL" id="SOBT01000008">
    <property type="protein sequence ID" value="TDU32169.1"/>
    <property type="molecule type" value="Genomic_DNA"/>
</dbReference>
<evidence type="ECO:0000256" key="1">
    <source>
        <dbReference type="ARBA" id="ARBA00022630"/>
    </source>
</evidence>
<dbReference type="PANTHER" id="PTHR42877">
    <property type="entry name" value="L-ORNITHINE N(5)-MONOOXYGENASE-RELATED"/>
    <property type="match status" value="1"/>
</dbReference>
<organism evidence="5 6">
    <name type="scientific">Panacagrimonas perspica</name>
    <dbReference type="NCBI Taxonomy" id="381431"/>
    <lineage>
        <taxon>Bacteria</taxon>
        <taxon>Pseudomonadati</taxon>
        <taxon>Pseudomonadota</taxon>
        <taxon>Gammaproteobacteria</taxon>
        <taxon>Nevskiales</taxon>
        <taxon>Nevskiaceae</taxon>
        <taxon>Panacagrimonas</taxon>
    </lineage>
</organism>
<evidence type="ECO:0000313" key="6">
    <source>
        <dbReference type="Proteomes" id="UP000295341"/>
    </source>
</evidence>
<keyword evidence="2" id="KW-0274">FAD</keyword>
<dbReference type="PRINTS" id="PR00368">
    <property type="entry name" value="FADPNR"/>
</dbReference>
<dbReference type="InterPro" id="IPR020946">
    <property type="entry name" value="Flavin_mOase-like"/>
</dbReference>